<keyword evidence="7" id="KW-0175">Coiled coil</keyword>
<dbReference type="PANTHER" id="PTHR10514:SF27">
    <property type="entry name" value="ANGIOTENSIN-CONVERTING ENZYME"/>
    <property type="match status" value="1"/>
</dbReference>
<proteinExistence type="inferred from homology"/>
<keyword evidence="6" id="KW-0378">Hydrolase</keyword>
<dbReference type="PRINTS" id="PR00791">
    <property type="entry name" value="PEPDIPTASEA"/>
</dbReference>
<dbReference type="SUPFAM" id="SSF55486">
    <property type="entry name" value="Metalloproteases ('zincins'), catalytic domain"/>
    <property type="match status" value="1"/>
</dbReference>
<sequence>MENNFKSPFLGRTKTNCGLYSFCIIIVFIILILPINQVSGLEENDNTEVLSRDEESARKLLDKLEQEVHAECQNRAMKEWLYATNLTSENRKAAAESAVSYSRFWRTTWDSIRKYDWRSFNDPIIQRQFKLLSVLGMSILPEDKLRKYNAVKQAMEGTYSVAKICSYSDRSRCNLTLEPELSEIFKQSHDPEELKYYWTQWRDLSGKKMRNNFTDMVAIMDLAAKMNNFSDAAEYDVRAYNTPTFRDDIEKIWQQMKPFYEQLHAYVRHKLRKFYGDQIVPQKRPIPAHLLGNMWAQTWENVYDLVIPYPNKSAIDVTTKMVEKKLTAHDLAKTAEDFFISLDLSPMPPEFWNGSILEKPIDRDIICHASAWDMCNRRDFWIKQCTQINEEDLITLHHEMGHIQYQIQYKELPKVFRDGANPGFHEAIGDLISISVQTPQHLHAIGLLETVEHDYEADINYLLRTALTKIAFLPYGYLMDLWRWDVYKGKTSSDDLNCNWWKLREKYQGVNPPVQRSEEDFDPGSKFHVASNVAYIRYFVSMILQFQFHESLCIAAGEMSPVYGQGKPLYKCDIYKSKAAGEKLGAMLRMGASRPWEDAMEVITGQRTMDAKAMLDYFDPLMKWLANENRKNGEYVGWLPPDEVSCVKTDRVNIAGAMSDLTEATFPSPPTTEPPQPSYSSTTNVLNASTLLYGNFNIISILLCSAMLYLFISTPVLR</sequence>
<keyword evidence="8" id="KW-0812">Transmembrane</keyword>
<dbReference type="EMBL" id="CAXLJM020000083">
    <property type="protein sequence ID" value="CAL8130700.1"/>
    <property type="molecule type" value="Genomic_DNA"/>
</dbReference>
<feature type="coiled-coil region" evidence="7">
    <location>
        <begin position="47"/>
        <end position="74"/>
    </location>
</feature>
<accession>A0ABP1RMD0</accession>
<evidence type="ECO:0000256" key="3">
    <source>
        <dbReference type="ARBA" id="ARBA00023157"/>
    </source>
</evidence>
<feature type="disulfide bond" evidence="5">
    <location>
        <begin position="165"/>
        <end position="173"/>
    </location>
</feature>
<feature type="transmembrane region" description="Helical" evidence="8">
    <location>
        <begin position="17"/>
        <end position="35"/>
    </location>
</feature>
<feature type="disulfide bond" evidence="5">
    <location>
        <begin position="367"/>
        <end position="385"/>
    </location>
</feature>
<evidence type="ECO:0000256" key="7">
    <source>
        <dbReference type="SAM" id="Coils"/>
    </source>
</evidence>
<comment type="cofactor">
    <cofactor evidence="6">
        <name>Zn(2+)</name>
        <dbReference type="ChEBI" id="CHEBI:29105"/>
    </cofactor>
    <text evidence="6">Binds 1 zinc ion per subunit.</text>
</comment>
<dbReference type="PROSITE" id="PS52011">
    <property type="entry name" value="PEPTIDASE_M2"/>
    <property type="match status" value="1"/>
</dbReference>
<gene>
    <name evidence="9" type="ORF">ODALV1_LOCUS23845</name>
</gene>
<dbReference type="EC" id="3.4.-.-" evidence="6"/>
<keyword evidence="6" id="KW-0121">Carboxypeptidase</keyword>
<keyword evidence="2" id="KW-0732">Signal</keyword>
<evidence type="ECO:0000313" key="9">
    <source>
        <dbReference type="EMBL" id="CAL8130700.1"/>
    </source>
</evidence>
<evidence type="ECO:0000256" key="6">
    <source>
        <dbReference type="RuleBase" id="RU361144"/>
    </source>
</evidence>
<dbReference type="Pfam" id="PF01401">
    <property type="entry name" value="Peptidase_M2"/>
    <property type="match status" value="1"/>
</dbReference>
<protein>
    <recommendedName>
        <fullName evidence="6">Angiotensin-converting enzyme</fullName>
        <ecNumber evidence="6">3.4.-.-</ecNumber>
    </recommendedName>
</protein>
<comment type="similarity">
    <text evidence="1 5 6">Belongs to the peptidase M2 family.</text>
</comment>
<evidence type="ECO:0000256" key="1">
    <source>
        <dbReference type="ARBA" id="ARBA00008139"/>
    </source>
</evidence>
<keyword evidence="10" id="KW-1185">Reference proteome</keyword>
<reference evidence="9 10" key="1">
    <citation type="submission" date="2024-08" db="EMBL/GenBank/DDBJ databases">
        <authorList>
            <person name="Cucini C."/>
            <person name="Frati F."/>
        </authorList>
    </citation>
    <scope>NUCLEOTIDE SEQUENCE [LARGE SCALE GENOMIC DNA]</scope>
</reference>
<keyword evidence="8" id="KW-1133">Transmembrane helix</keyword>
<keyword evidence="6" id="KW-0482">Metalloprotease</keyword>
<dbReference type="InterPro" id="IPR001548">
    <property type="entry name" value="Peptidase_M2"/>
</dbReference>
<keyword evidence="6" id="KW-0479">Metal-binding</keyword>
<dbReference type="CDD" id="cd06461">
    <property type="entry name" value="M2_ACE"/>
    <property type="match status" value="1"/>
</dbReference>
<keyword evidence="6" id="KW-0645">Protease</keyword>
<dbReference type="Proteomes" id="UP001642540">
    <property type="component" value="Unassembled WGS sequence"/>
</dbReference>
<keyword evidence="3 5" id="KW-1015">Disulfide bond</keyword>
<keyword evidence="6" id="KW-0862">Zinc</keyword>
<name>A0ABP1RMD0_9HEXA</name>
<comment type="caution">
    <text evidence="9">The sequence shown here is derived from an EMBL/GenBank/DDBJ whole genome shotgun (WGS) entry which is preliminary data.</text>
</comment>
<evidence type="ECO:0000256" key="5">
    <source>
        <dbReference type="PROSITE-ProRule" id="PRU01355"/>
    </source>
</evidence>
<comment type="caution">
    <text evidence="5">Lacks conserved residue(s) required for the propagation of feature annotation.</text>
</comment>
<feature type="transmembrane region" description="Helical" evidence="8">
    <location>
        <begin position="691"/>
        <end position="712"/>
    </location>
</feature>
<keyword evidence="4 6" id="KW-0325">Glycoprotein</keyword>
<evidence type="ECO:0000256" key="8">
    <source>
        <dbReference type="SAM" id="Phobius"/>
    </source>
</evidence>
<dbReference type="Gene3D" id="1.10.1370.30">
    <property type="match status" value="1"/>
</dbReference>
<organism evidence="9 10">
    <name type="scientific">Orchesella dallaii</name>
    <dbReference type="NCBI Taxonomy" id="48710"/>
    <lineage>
        <taxon>Eukaryota</taxon>
        <taxon>Metazoa</taxon>
        <taxon>Ecdysozoa</taxon>
        <taxon>Arthropoda</taxon>
        <taxon>Hexapoda</taxon>
        <taxon>Collembola</taxon>
        <taxon>Entomobryomorpha</taxon>
        <taxon>Entomobryoidea</taxon>
        <taxon>Orchesellidae</taxon>
        <taxon>Orchesellinae</taxon>
        <taxon>Orchesella</taxon>
    </lineage>
</organism>
<dbReference type="PANTHER" id="PTHR10514">
    <property type="entry name" value="ANGIOTENSIN-CONVERTING ENZYME"/>
    <property type="match status" value="1"/>
</dbReference>
<evidence type="ECO:0000256" key="4">
    <source>
        <dbReference type="ARBA" id="ARBA00023180"/>
    </source>
</evidence>
<evidence type="ECO:0000256" key="2">
    <source>
        <dbReference type="ARBA" id="ARBA00022729"/>
    </source>
</evidence>
<keyword evidence="8" id="KW-0472">Membrane</keyword>
<evidence type="ECO:0000313" key="10">
    <source>
        <dbReference type="Proteomes" id="UP001642540"/>
    </source>
</evidence>